<organism evidence="2 3">
    <name type="scientific">Mucilaginibacter panaciglaebae</name>
    <dbReference type="NCBI Taxonomy" id="502331"/>
    <lineage>
        <taxon>Bacteria</taxon>
        <taxon>Pseudomonadati</taxon>
        <taxon>Bacteroidota</taxon>
        <taxon>Sphingobacteriia</taxon>
        <taxon>Sphingobacteriales</taxon>
        <taxon>Sphingobacteriaceae</taxon>
        <taxon>Mucilaginibacter</taxon>
    </lineage>
</organism>
<sequence length="126" mass="14836">MVSSAWLIVAVLYHDTGEATASHKLSARLLFSYTMYEDIQLNNNTAIHNFEIFVDEHRAFIDYKERDGTYFLIHTEVPRELEGHGVAATLVEKVFKYLEENDFKMVPYCAYIKAYLKRHPEWERLT</sequence>
<comment type="caution">
    <text evidence="2">The sequence shown here is derived from an EMBL/GenBank/DDBJ whole genome shotgun (WGS) entry which is preliminary data.</text>
</comment>
<dbReference type="Gene3D" id="3.40.630.30">
    <property type="match status" value="1"/>
</dbReference>
<protein>
    <recommendedName>
        <fullName evidence="1">N-acetyltransferase domain-containing protein</fullName>
    </recommendedName>
</protein>
<proteinExistence type="predicted"/>
<dbReference type="PANTHER" id="PTHR31435:SF9">
    <property type="entry name" value="PROTEIN NATD1"/>
    <property type="match status" value="1"/>
</dbReference>
<feature type="domain" description="N-acetyltransferase" evidence="1">
    <location>
        <begin position="42"/>
        <end position="126"/>
    </location>
</feature>
<dbReference type="Proteomes" id="UP001500841">
    <property type="component" value="Unassembled WGS sequence"/>
</dbReference>
<evidence type="ECO:0000313" key="2">
    <source>
        <dbReference type="EMBL" id="GAA4098470.1"/>
    </source>
</evidence>
<keyword evidence="3" id="KW-1185">Reference proteome</keyword>
<gene>
    <name evidence="2" type="ORF">GCM10022392_22880</name>
</gene>
<evidence type="ECO:0000259" key="1">
    <source>
        <dbReference type="PROSITE" id="PS51729"/>
    </source>
</evidence>
<reference evidence="3" key="1">
    <citation type="journal article" date="2019" name="Int. J. Syst. Evol. Microbiol.">
        <title>The Global Catalogue of Microorganisms (GCM) 10K type strain sequencing project: providing services to taxonomists for standard genome sequencing and annotation.</title>
        <authorList>
            <consortium name="The Broad Institute Genomics Platform"/>
            <consortium name="The Broad Institute Genome Sequencing Center for Infectious Disease"/>
            <person name="Wu L."/>
            <person name="Ma J."/>
        </authorList>
    </citation>
    <scope>NUCLEOTIDE SEQUENCE [LARGE SCALE GENOMIC DNA]</scope>
    <source>
        <strain evidence="3">JCM 17085</strain>
    </source>
</reference>
<dbReference type="PANTHER" id="PTHR31435">
    <property type="entry name" value="PROTEIN NATD1"/>
    <property type="match status" value="1"/>
</dbReference>
<dbReference type="InterPro" id="IPR045057">
    <property type="entry name" value="Gcn5-rel_NAT"/>
</dbReference>
<name>A0ABP7WWB8_9SPHI</name>
<dbReference type="EMBL" id="BAABCV010000007">
    <property type="protein sequence ID" value="GAA4098470.1"/>
    <property type="molecule type" value="Genomic_DNA"/>
</dbReference>
<dbReference type="Pfam" id="PF14542">
    <property type="entry name" value="Acetyltransf_CG"/>
    <property type="match status" value="1"/>
</dbReference>
<dbReference type="PROSITE" id="PS51729">
    <property type="entry name" value="GNAT_YJDJ"/>
    <property type="match status" value="1"/>
</dbReference>
<dbReference type="SUPFAM" id="SSF55729">
    <property type="entry name" value="Acyl-CoA N-acyltransferases (Nat)"/>
    <property type="match status" value="1"/>
</dbReference>
<evidence type="ECO:0000313" key="3">
    <source>
        <dbReference type="Proteomes" id="UP001500841"/>
    </source>
</evidence>
<accession>A0ABP7WWB8</accession>
<dbReference type="InterPro" id="IPR016181">
    <property type="entry name" value="Acyl_CoA_acyltransferase"/>
</dbReference>
<dbReference type="InterPro" id="IPR031165">
    <property type="entry name" value="GNAT_YJDJ"/>
</dbReference>